<reference evidence="2" key="1">
    <citation type="submission" date="2016-10" db="EMBL/GenBank/DDBJ databases">
        <authorList>
            <person name="de Groot N.N."/>
        </authorList>
    </citation>
    <scope>NUCLEOTIDE SEQUENCE</scope>
</reference>
<accession>A0A1W1CES8</accession>
<dbReference type="PANTHER" id="PTHR30006">
    <property type="entry name" value="THIAMINE-BINDING PERIPLASMIC PROTEIN-RELATED"/>
    <property type="match status" value="1"/>
</dbReference>
<dbReference type="EMBL" id="FPHM01000084">
    <property type="protein sequence ID" value="SFV64225.1"/>
    <property type="molecule type" value="Genomic_DNA"/>
</dbReference>
<dbReference type="CDD" id="cd13518">
    <property type="entry name" value="PBP2_Fe3_thiamine_like"/>
    <property type="match status" value="1"/>
</dbReference>
<organism evidence="2">
    <name type="scientific">hydrothermal vent metagenome</name>
    <dbReference type="NCBI Taxonomy" id="652676"/>
    <lineage>
        <taxon>unclassified sequences</taxon>
        <taxon>metagenomes</taxon>
        <taxon>ecological metagenomes</taxon>
    </lineage>
</organism>
<dbReference type="AlphaFoldDB" id="A0A1W1CES8"/>
<evidence type="ECO:0000313" key="2">
    <source>
        <dbReference type="EMBL" id="SFV64225.1"/>
    </source>
</evidence>
<dbReference type="SUPFAM" id="SSF53850">
    <property type="entry name" value="Periplasmic binding protein-like II"/>
    <property type="match status" value="1"/>
</dbReference>
<keyword evidence="1" id="KW-0732">Signal</keyword>
<evidence type="ECO:0000256" key="1">
    <source>
        <dbReference type="ARBA" id="ARBA00022729"/>
    </source>
</evidence>
<dbReference type="Pfam" id="PF13343">
    <property type="entry name" value="SBP_bac_6"/>
    <property type="match status" value="1"/>
</dbReference>
<name>A0A1W1CES8_9ZZZZ</name>
<gene>
    <name evidence="2" type="ORF">MNB_SV-13-2094</name>
</gene>
<dbReference type="InterPro" id="IPR026045">
    <property type="entry name" value="Ferric-bd"/>
</dbReference>
<sequence length="324" mass="37133">MNLKKLLILLLFASCSNQQTKNQLIIYTSIDQVFSSKIIKEFKKSSGIDIKVLYDTEASKAVGLEKRLLAERKHPRADIFWNSEFMRMARLDRVGLFASYKKENLHYKKDYYHSQKDTWYGVGLRNRVFMVNKNLMKKEEYPRKLEDLTNPKYRGKVAMSMPYVGTTSTHFSALFQKMGEKKFRDFIQKLKDNKVALLAGNSVVKDAVGRGKYLFGLVDSDDALVGIDSGLPIDMVYYDQQGDGVFSIFGTVALLKNAPHPQNAKIFIDYLLTKEREKRLVELNAVQYGVLGGNESPYRTWSEKPSVLVDSLKQSVEIMKGIFE</sequence>
<dbReference type="PANTHER" id="PTHR30006:SF24">
    <property type="entry name" value="SLL0237 PROTEIN"/>
    <property type="match status" value="1"/>
</dbReference>
<dbReference type="Gene3D" id="3.40.190.10">
    <property type="entry name" value="Periplasmic binding protein-like II"/>
    <property type="match status" value="2"/>
</dbReference>
<proteinExistence type="predicted"/>
<protein>
    <submittedName>
        <fullName evidence="2">Ferric iron ABC transporter, iron-binding protein</fullName>
    </submittedName>
</protein>
<dbReference type="PIRSF" id="PIRSF002825">
    <property type="entry name" value="CfbpA"/>
    <property type="match status" value="1"/>
</dbReference>